<feature type="region of interest" description="Disordered" evidence="2">
    <location>
        <begin position="184"/>
        <end position="330"/>
    </location>
</feature>
<dbReference type="AlphaFoldDB" id="A0A388JWZ7"/>
<dbReference type="PROSITE" id="PS50158">
    <property type="entry name" value="ZF_CCHC"/>
    <property type="match status" value="1"/>
</dbReference>
<feature type="region of interest" description="Disordered" evidence="2">
    <location>
        <begin position="1"/>
        <end position="60"/>
    </location>
</feature>
<keyword evidence="1" id="KW-0863">Zinc-finger</keyword>
<proteinExistence type="predicted"/>
<feature type="compositionally biased region" description="Basic and acidic residues" evidence="2">
    <location>
        <begin position="26"/>
        <end position="59"/>
    </location>
</feature>
<name>A0A388JWZ7_CHABU</name>
<evidence type="ECO:0000313" key="4">
    <source>
        <dbReference type="EMBL" id="GBG62298.1"/>
    </source>
</evidence>
<dbReference type="SUPFAM" id="SSF57756">
    <property type="entry name" value="Retrovirus zinc finger-like domains"/>
    <property type="match status" value="1"/>
</dbReference>
<dbReference type="GO" id="GO:0008270">
    <property type="term" value="F:zinc ion binding"/>
    <property type="evidence" value="ECO:0007669"/>
    <property type="project" value="UniProtKB-KW"/>
</dbReference>
<protein>
    <recommendedName>
        <fullName evidence="3">CCHC-type domain-containing protein</fullName>
    </recommendedName>
</protein>
<dbReference type="InterPro" id="IPR001878">
    <property type="entry name" value="Znf_CCHC"/>
</dbReference>
<evidence type="ECO:0000259" key="3">
    <source>
        <dbReference type="PROSITE" id="PS50158"/>
    </source>
</evidence>
<dbReference type="GO" id="GO:0003676">
    <property type="term" value="F:nucleic acid binding"/>
    <property type="evidence" value="ECO:0007669"/>
    <property type="project" value="InterPro"/>
</dbReference>
<sequence length="355" mass="40743">MRSRRSESWGRHERRMGYESGGWDSGDDRRDRGRERGRRYDDRRGSSTEDYGRRNDGGRQVKCYECGEYGRYKSQCPRLQGRLTGGTISLSRDLEESLSSVGRMTRQLLEQQREAEEVKREAEKMNKKEAEEREAREEEARVTLQKKLAKEEKEKKRSWELKKLLVEQREEYEAKLDKVVGLSRKMKGVSIGSKKKEKANVTPVMSSKDEEETEEEAMPLKDKRKRKNSTGEVENSPPVETPKKMGKNVEVETLTGQKRKGRGRPTKAEAQATRVMKGEDPWEGVPVGEKFATEAAYRRRSGKPSDLLSGDTESDVQRGRSTVLRGERRCGHTVRATRHVLLSGSEDVVFNVKQV</sequence>
<feature type="compositionally biased region" description="Basic and acidic residues" evidence="2">
    <location>
        <begin position="241"/>
        <end position="250"/>
    </location>
</feature>
<evidence type="ECO:0000313" key="5">
    <source>
        <dbReference type="Proteomes" id="UP000265515"/>
    </source>
</evidence>
<keyword evidence="1" id="KW-0479">Metal-binding</keyword>
<reference evidence="4 5" key="1">
    <citation type="journal article" date="2018" name="Cell">
        <title>The Chara Genome: Secondary Complexity and Implications for Plant Terrestrialization.</title>
        <authorList>
            <person name="Nishiyama T."/>
            <person name="Sakayama H."/>
            <person name="Vries J.D."/>
            <person name="Buschmann H."/>
            <person name="Saint-Marcoux D."/>
            <person name="Ullrich K.K."/>
            <person name="Haas F.B."/>
            <person name="Vanderstraeten L."/>
            <person name="Becker D."/>
            <person name="Lang D."/>
            <person name="Vosolsobe S."/>
            <person name="Rombauts S."/>
            <person name="Wilhelmsson P.K.I."/>
            <person name="Janitza P."/>
            <person name="Kern R."/>
            <person name="Heyl A."/>
            <person name="Rumpler F."/>
            <person name="Villalobos L.I.A.C."/>
            <person name="Clay J.M."/>
            <person name="Skokan R."/>
            <person name="Toyoda A."/>
            <person name="Suzuki Y."/>
            <person name="Kagoshima H."/>
            <person name="Schijlen E."/>
            <person name="Tajeshwar N."/>
            <person name="Catarino B."/>
            <person name="Hetherington A.J."/>
            <person name="Saltykova A."/>
            <person name="Bonnot C."/>
            <person name="Breuninger H."/>
            <person name="Symeonidi A."/>
            <person name="Radhakrishnan G.V."/>
            <person name="Van Nieuwerburgh F."/>
            <person name="Deforce D."/>
            <person name="Chang C."/>
            <person name="Karol K.G."/>
            <person name="Hedrich R."/>
            <person name="Ulvskov P."/>
            <person name="Glockner G."/>
            <person name="Delwiche C.F."/>
            <person name="Petrasek J."/>
            <person name="Van de Peer Y."/>
            <person name="Friml J."/>
            <person name="Beilby M."/>
            <person name="Dolan L."/>
            <person name="Kohara Y."/>
            <person name="Sugano S."/>
            <person name="Fujiyama A."/>
            <person name="Delaux P.-M."/>
            <person name="Quint M."/>
            <person name="TheiBen G."/>
            <person name="Hagemann M."/>
            <person name="Harholt J."/>
            <person name="Dunand C."/>
            <person name="Zachgo S."/>
            <person name="Langdale J."/>
            <person name="Maumus F."/>
            <person name="Straeten D.V.D."/>
            <person name="Gould S.B."/>
            <person name="Rensing S.A."/>
        </authorList>
    </citation>
    <scope>NUCLEOTIDE SEQUENCE [LARGE SCALE GENOMIC DNA]</scope>
    <source>
        <strain evidence="4 5">S276</strain>
    </source>
</reference>
<feature type="compositionally biased region" description="Basic and acidic residues" evidence="2">
    <location>
        <begin position="1"/>
        <end position="17"/>
    </location>
</feature>
<dbReference type="InterPro" id="IPR036875">
    <property type="entry name" value="Znf_CCHC_sf"/>
</dbReference>
<evidence type="ECO:0000256" key="2">
    <source>
        <dbReference type="SAM" id="MobiDB-lite"/>
    </source>
</evidence>
<feature type="domain" description="CCHC-type" evidence="3">
    <location>
        <begin position="62"/>
        <end position="78"/>
    </location>
</feature>
<accession>A0A388JWZ7</accession>
<dbReference type="EMBL" id="BFEA01000027">
    <property type="protein sequence ID" value="GBG62298.1"/>
    <property type="molecule type" value="Genomic_DNA"/>
</dbReference>
<keyword evidence="5" id="KW-1185">Reference proteome</keyword>
<keyword evidence="1" id="KW-0862">Zinc</keyword>
<dbReference type="Proteomes" id="UP000265515">
    <property type="component" value="Unassembled WGS sequence"/>
</dbReference>
<comment type="caution">
    <text evidence="4">The sequence shown here is derived from an EMBL/GenBank/DDBJ whole genome shotgun (WGS) entry which is preliminary data.</text>
</comment>
<feature type="region of interest" description="Disordered" evidence="2">
    <location>
        <begin position="112"/>
        <end position="140"/>
    </location>
</feature>
<dbReference type="Gramene" id="GBG62298">
    <property type="protein sequence ID" value="GBG62298"/>
    <property type="gene ID" value="CBR_g29908"/>
</dbReference>
<evidence type="ECO:0000256" key="1">
    <source>
        <dbReference type="PROSITE-ProRule" id="PRU00047"/>
    </source>
</evidence>
<organism evidence="4 5">
    <name type="scientific">Chara braunii</name>
    <name type="common">Braun's stonewort</name>
    <dbReference type="NCBI Taxonomy" id="69332"/>
    <lineage>
        <taxon>Eukaryota</taxon>
        <taxon>Viridiplantae</taxon>
        <taxon>Streptophyta</taxon>
        <taxon>Charophyceae</taxon>
        <taxon>Charales</taxon>
        <taxon>Characeae</taxon>
        <taxon>Chara</taxon>
    </lineage>
</organism>
<gene>
    <name evidence="4" type="ORF">CBR_g29908</name>
</gene>